<proteinExistence type="predicted"/>
<dbReference type="Proteomes" id="UP000401081">
    <property type="component" value="Unassembled WGS sequence"/>
</dbReference>
<gene>
    <name evidence="1" type="ORF">NCTC12993_00939</name>
</gene>
<evidence type="ECO:0000313" key="1">
    <source>
        <dbReference type="EMBL" id="VFS58147.1"/>
    </source>
</evidence>
<accession>A0A485A9K6</accession>
<name>A0A485A9K6_KLUCR</name>
<sequence length="57" mass="6486">MRWLPALSIFNIMQRLNGRTTFCSTPASSFATPGGRSYQWQFGRDHEQLAISVQGMH</sequence>
<reference evidence="1 2" key="1">
    <citation type="submission" date="2019-03" db="EMBL/GenBank/DDBJ databases">
        <authorList>
            <consortium name="Pathogen Informatics"/>
        </authorList>
    </citation>
    <scope>NUCLEOTIDE SEQUENCE [LARGE SCALE GENOMIC DNA]</scope>
    <source>
        <strain evidence="1 2">NCTC12993</strain>
    </source>
</reference>
<protein>
    <submittedName>
        <fullName evidence="1">Uncharacterized protein</fullName>
    </submittedName>
</protein>
<dbReference type="AlphaFoldDB" id="A0A485A9K6"/>
<keyword evidence="2" id="KW-1185">Reference proteome</keyword>
<evidence type="ECO:0000313" key="2">
    <source>
        <dbReference type="Proteomes" id="UP000401081"/>
    </source>
</evidence>
<organism evidence="1 2">
    <name type="scientific">Kluyvera cryocrescens</name>
    <name type="common">Kluyvera citrophila</name>
    <dbReference type="NCBI Taxonomy" id="580"/>
    <lineage>
        <taxon>Bacteria</taxon>
        <taxon>Pseudomonadati</taxon>
        <taxon>Pseudomonadota</taxon>
        <taxon>Gammaproteobacteria</taxon>
        <taxon>Enterobacterales</taxon>
        <taxon>Enterobacteriaceae</taxon>
        <taxon>Kluyvera</taxon>
    </lineage>
</organism>
<dbReference type="EMBL" id="CAADJD010000011">
    <property type="protein sequence ID" value="VFS58147.1"/>
    <property type="molecule type" value="Genomic_DNA"/>
</dbReference>